<dbReference type="SUPFAM" id="SSF53448">
    <property type="entry name" value="Nucleotide-diphospho-sugar transferases"/>
    <property type="match status" value="1"/>
</dbReference>
<accession>A0ABS5RT37</accession>
<proteinExistence type="inferred from homology"/>
<keyword evidence="3" id="KW-0808">Transferase</keyword>
<comment type="similarity">
    <text evidence="1">Belongs to the glycosyltransferase 2 family.</text>
</comment>
<evidence type="ECO:0000313" key="5">
    <source>
        <dbReference type="EMBL" id="MBS9720220.1"/>
    </source>
</evidence>
<dbReference type="RefSeq" id="WP_213983771.1">
    <property type="nucleotide sequence ID" value="NZ_JAFMNX010000001.1"/>
</dbReference>
<reference evidence="5 6" key="1">
    <citation type="submission" date="2021-03" db="EMBL/GenBank/DDBJ databases">
        <title>Tianweitania aestuarii sp. nov., isolated from a tidal flat.</title>
        <authorList>
            <person name="Park S."/>
            <person name="Yoon J.-H."/>
        </authorList>
    </citation>
    <scope>NUCLEOTIDE SEQUENCE [LARGE SCALE GENOMIC DNA]</scope>
    <source>
        <strain evidence="5 6">BSSL-BM11</strain>
    </source>
</reference>
<keyword evidence="2" id="KW-0328">Glycosyltransferase</keyword>
<evidence type="ECO:0000256" key="3">
    <source>
        <dbReference type="ARBA" id="ARBA00022679"/>
    </source>
</evidence>
<evidence type="ECO:0000259" key="4">
    <source>
        <dbReference type="Pfam" id="PF00535"/>
    </source>
</evidence>
<dbReference type="EMBL" id="JAFMNX010000001">
    <property type="protein sequence ID" value="MBS9720220.1"/>
    <property type="molecule type" value="Genomic_DNA"/>
</dbReference>
<comment type="caution">
    <text evidence="5">The sequence shown here is derived from an EMBL/GenBank/DDBJ whole genome shotgun (WGS) entry which is preliminary data.</text>
</comment>
<evidence type="ECO:0000256" key="2">
    <source>
        <dbReference type="ARBA" id="ARBA00022676"/>
    </source>
</evidence>
<keyword evidence="6" id="KW-1185">Reference proteome</keyword>
<dbReference type="InterPro" id="IPR001173">
    <property type="entry name" value="Glyco_trans_2-like"/>
</dbReference>
<feature type="domain" description="Glycosyltransferase 2-like" evidence="4">
    <location>
        <begin position="10"/>
        <end position="115"/>
    </location>
</feature>
<dbReference type="Pfam" id="PF00535">
    <property type="entry name" value="Glycos_transf_2"/>
    <property type="match status" value="1"/>
</dbReference>
<dbReference type="InterPro" id="IPR006446">
    <property type="entry name" value="RhaTrfase"/>
</dbReference>
<evidence type="ECO:0000313" key="6">
    <source>
        <dbReference type="Proteomes" id="UP001297272"/>
    </source>
</evidence>
<organism evidence="5 6">
    <name type="scientific">Tianweitania aestuarii</name>
    <dbReference type="NCBI Taxonomy" id="2814886"/>
    <lineage>
        <taxon>Bacteria</taxon>
        <taxon>Pseudomonadati</taxon>
        <taxon>Pseudomonadota</taxon>
        <taxon>Alphaproteobacteria</taxon>
        <taxon>Hyphomicrobiales</taxon>
        <taxon>Phyllobacteriaceae</taxon>
        <taxon>Tianweitania</taxon>
    </lineage>
</organism>
<protein>
    <submittedName>
        <fullName evidence="5">Glycosyltransferase family 2 protein</fullName>
    </submittedName>
</protein>
<evidence type="ECO:0000256" key="1">
    <source>
        <dbReference type="ARBA" id="ARBA00006739"/>
    </source>
</evidence>
<dbReference type="Proteomes" id="UP001297272">
    <property type="component" value="Unassembled WGS sequence"/>
</dbReference>
<gene>
    <name evidence="5" type="ORF">JYU29_05910</name>
</gene>
<dbReference type="PANTHER" id="PTHR43179">
    <property type="entry name" value="RHAMNOSYLTRANSFERASE WBBL"/>
    <property type="match status" value="1"/>
</dbReference>
<dbReference type="PANTHER" id="PTHR43179:SF12">
    <property type="entry name" value="GALACTOFURANOSYLTRANSFERASE GLFT2"/>
    <property type="match status" value="1"/>
</dbReference>
<dbReference type="Gene3D" id="3.90.550.10">
    <property type="entry name" value="Spore Coat Polysaccharide Biosynthesis Protein SpsA, Chain A"/>
    <property type="match status" value="1"/>
</dbReference>
<name>A0ABS5RT37_9HYPH</name>
<sequence length="300" mass="32640">MTPQRIVSVLVTFNPNVDELAGVFDALMPQVRQLIVVDNGSVNAQAIGALVKSFGASWIALGDNKGLAEAQNIGLQEALDSGAAGILLMDQDTVLHPDVVSSLVNLHNRLQAEGIPVGSVGNAFRDTHDGKIAAVWRAKGWRVVRTAVDANDPNEIEADFVIASGSLLPAPVLHDVGLMDAPLFIDLVDLEWGFRASARGYRHFQSAQVVMDHTIGAGRVKVAGRTISLHAPIRNYYWVRNALLLAKRSYIKPGWRLFFSYRAVVYLAAYTLKGDAKSKRLKLMLTGLWDGLRGRAGAHR</sequence>
<dbReference type="NCBIfam" id="TIGR01556">
    <property type="entry name" value="rhamnosyltran"/>
    <property type="match status" value="1"/>
</dbReference>
<dbReference type="InterPro" id="IPR029044">
    <property type="entry name" value="Nucleotide-diphossugar_trans"/>
</dbReference>
<dbReference type="CDD" id="cd02526">
    <property type="entry name" value="GT2_RfbF_like"/>
    <property type="match status" value="1"/>
</dbReference>